<evidence type="ECO:0000256" key="1">
    <source>
        <dbReference type="ARBA" id="ARBA00004202"/>
    </source>
</evidence>
<dbReference type="SUPFAM" id="SSF52540">
    <property type="entry name" value="P-loop containing nucleoside triphosphate hydrolases"/>
    <property type="match status" value="1"/>
</dbReference>
<evidence type="ECO:0000259" key="6">
    <source>
        <dbReference type="PROSITE" id="PS50893"/>
    </source>
</evidence>
<reference evidence="7 8" key="1">
    <citation type="submission" date="2020-08" db="EMBL/GenBank/DDBJ databases">
        <title>Whole genome shotgun sequence of Actinoplanes ianthinogenes NBRC 13996.</title>
        <authorList>
            <person name="Komaki H."/>
            <person name="Tamura T."/>
        </authorList>
    </citation>
    <scope>NUCLEOTIDE SEQUENCE [LARGE SCALE GENOMIC DNA]</scope>
    <source>
        <strain evidence="7 8">NBRC 13996</strain>
    </source>
</reference>
<dbReference type="InterPro" id="IPR050763">
    <property type="entry name" value="ABC_transporter_ATP-binding"/>
</dbReference>
<accession>A0ABM7M2W1</accession>
<evidence type="ECO:0000256" key="4">
    <source>
        <dbReference type="ARBA" id="ARBA00022840"/>
    </source>
</evidence>
<comment type="subcellular location">
    <subcellularLocation>
        <location evidence="1">Cell membrane</location>
        <topology evidence="1">Peripheral membrane protein</topology>
    </subcellularLocation>
</comment>
<dbReference type="EMBL" id="AP023356">
    <property type="protein sequence ID" value="BCJ45981.1"/>
    <property type="molecule type" value="Genomic_DNA"/>
</dbReference>
<dbReference type="InterPro" id="IPR003593">
    <property type="entry name" value="AAA+_ATPase"/>
</dbReference>
<feature type="domain" description="ABC transporter" evidence="6">
    <location>
        <begin position="26"/>
        <end position="262"/>
    </location>
</feature>
<evidence type="ECO:0000313" key="8">
    <source>
        <dbReference type="Proteomes" id="UP000676967"/>
    </source>
</evidence>
<evidence type="ECO:0000256" key="5">
    <source>
        <dbReference type="ARBA" id="ARBA00023251"/>
    </source>
</evidence>
<keyword evidence="2" id="KW-0813">Transport</keyword>
<evidence type="ECO:0000256" key="2">
    <source>
        <dbReference type="ARBA" id="ARBA00022448"/>
    </source>
</evidence>
<dbReference type="GO" id="GO:0005524">
    <property type="term" value="F:ATP binding"/>
    <property type="evidence" value="ECO:0007669"/>
    <property type="project" value="UniProtKB-KW"/>
</dbReference>
<name>A0ABM7M2W1_9ACTN</name>
<sequence>MSEERSAAIVTRGLTKAYRVKRTHTGRFADLRALLDPARDEKVVVTDLTMSVARGELVGLLGPNGAGKSTTIKMLTGILTPTSGQVWVDGRVPHADRAANARSVGAVFGQKTQLWWDLPAKHSFGLIRDIFGLSAADYERQLRDVDQILGISEFWDTPVRLMSLGQRVRCDMAAAVLHDPAILFLDEPTIGMDVVAKEKTREFLLQQVHERGRAVVLTTHDMTDVARLCERVVLINHGRLMFDGTLEEMKRKHGSRPVVNVTFGEPVAEVVVPGARLVSGEGVRATLMPEGDSTPEDVVRAVISLFPVVGLTVEESDLEELMRDAYQVAA</sequence>
<dbReference type="InterPro" id="IPR027417">
    <property type="entry name" value="P-loop_NTPase"/>
</dbReference>
<dbReference type="PANTHER" id="PTHR42711:SF1">
    <property type="entry name" value="ABC-TRANSPORT PROTEIN, ATP-BINDING COMPONENT"/>
    <property type="match status" value="1"/>
</dbReference>
<dbReference type="Gene3D" id="3.40.50.300">
    <property type="entry name" value="P-loop containing nucleotide triphosphate hydrolases"/>
    <property type="match status" value="1"/>
</dbReference>
<dbReference type="Proteomes" id="UP000676967">
    <property type="component" value="Chromosome"/>
</dbReference>
<gene>
    <name evidence="7" type="ORF">Aiant_66380</name>
</gene>
<evidence type="ECO:0000256" key="3">
    <source>
        <dbReference type="ARBA" id="ARBA00022741"/>
    </source>
</evidence>
<keyword evidence="8" id="KW-1185">Reference proteome</keyword>
<dbReference type="SMART" id="SM00382">
    <property type="entry name" value="AAA"/>
    <property type="match status" value="1"/>
</dbReference>
<evidence type="ECO:0000313" key="7">
    <source>
        <dbReference type="EMBL" id="BCJ45981.1"/>
    </source>
</evidence>
<keyword evidence="4 7" id="KW-0067">ATP-binding</keyword>
<protein>
    <submittedName>
        <fullName evidence="7">Daunorubicin ABC transporter ATP-binding protein</fullName>
    </submittedName>
</protein>
<dbReference type="PANTHER" id="PTHR42711">
    <property type="entry name" value="ABC TRANSPORTER ATP-BINDING PROTEIN"/>
    <property type="match status" value="1"/>
</dbReference>
<dbReference type="RefSeq" id="WP_189332842.1">
    <property type="nucleotide sequence ID" value="NZ_AP023356.1"/>
</dbReference>
<proteinExistence type="predicted"/>
<organism evidence="7 8">
    <name type="scientific">Actinoplanes ianthinogenes</name>
    <dbReference type="NCBI Taxonomy" id="122358"/>
    <lineage>
        <taxon>Bacteria</taxon>
        <taxon>Bacillati</taxon>
        <taxon>Actinomycetota</taxon>
        <taxon>Actinomycetes</taxon>
        <taxon>Micromonosporales</taxon>
        <taxon>Micromonosporaceae</taxon>
        <taxon>Actinoplanes</taxon>
    </lineage>
</organism>
<keyword evidence="5" id="KW-0046">Antibiotic resistance</keyword>
<dbReference type="PROSITE" id="PS50893">
    <property type="entry name" value="ABC_TRANSPORTER_2"/>
    <property type="match status" value="1"/>
</dbReference>
<dbReference type="Pfam" id="PF00005">
    <property type="entry name" value="ABC_tran"/>
    <property type="match status" value="1"/>
</dbReference>
<dbReference type="InterPro" id="IPR003439">
    <property type="entry name" value="ABC_transporter-like_ATP-bd"/>
</dbReference>
<keyword evidence="3" id="KW-0547">Nucleotide-binding</keyword>